<protein>
    <submittedName>
        <fullName evidence="2">Prenyltransferase/squalene oxidase repeat-containing protein</fullName>
    </submittedName>
</protein>
<name>A0ABW1CWA2_9ACTN</name>
<dbReference type="SUPFAM" id="SSF48239">
    <property type="entry name" value="Terpenoid cyclases/Protein prenyltransferases"/>
    <property type="match status" value="1"/>
</dbReference>
<evidence type="ECO:0000313" key="2">
    <source>
        <dbReference type="EMBL" id="MFC5829437.1"/>
    </source>
</evidence>
<dbReference type="EMBL" id="JBHSPA010000045">
    <property type="protein sequence ID" value="MFC5829437.1"/>
    <property type="molecule type" value="Genomic_DNA"/>
</dbReference>
<dbReference type="InterPro" id="IPR032696">
    <property type="entry name" value="SQ_cyclase_C"/>
</dbReference>
<dbReference type="Pfam" id="PF13243">
    <property type="entry name" value="SQHop_cyclase_C"/>
    <property type="match status" value="1"/>
</dbReference>
<dbReference type="PANTHER" id="PTHR31739">
    <property type="entry name" value="ENT-COPALYL DIPHOSPHATE SYNTHASE, CHLOROPLASTIC"/>
    <property type="match status" value="1"/>
</dbReference>
<keyword evidence="3" id="KW-1185">Reference proteome</keyword>
<reference evidence="3" key="1">
    <citation type="journal article" date="2019" name="Int. J. Syst. Evol. Microbiol.">
        <title>The Global Catalogue of Microorganisms (GCM) 10K type strain sequencing project: providing services to taxonomists for standard genome sequencing and annotation.</title>
        <authorList>
            <consortium name="The Broad Institute Genomics Platform"/>
            <consortium name="The Broad Institute Genome Sequencing Center for Infectious Disease"/>
            <person name="Wu L."/>
            <person name="Ma J."/>
        </authorList>
    </citation>
    <scope>NUCLEOTIDE SEQUENCE [LARGE SCALE GENOMIC DNA]</scope>
    <source>
        <strain evidence="3">CCUG 53903</strain>
    </source>
</reference>
<dbReference type="Gene3D" id="1.50.10.20">
    <property type="match status" value="1"/>
</dbReference>
<proteinExistence type="predicted"/>
<dbReference type="PANTHER" id="PTHR31739:SF25">
    <property type="entry name" value="(E,E)-GERANYLLINALOOL SYNTHASE"/>
    <property type="match status" value="1"/>
</dbReference>
<accession>A0ABW1CWA2</accession>
<dbReference type="RefSeq" id="WP_379518921.1">
    <property type="nucleotide sequence ID" value="NZ_JBHSPA010000045.1"/>
</dbReference>
<comment type="caution">
    <text evidence="2">The sequence shown here is derived from an EMBL/GenBank/DDBJ whole genome shotgun (WGS) entry which is preliminary data.</text>
</comment>
<evidence type="ECO:0000259" key="1">
    <source>
        <dbReference type="Pfam" id="PF13243"/>
    </source>
</evidence>
<gene>
    <name evidence="2" type="ORF">ACFPZ3_36695</name>
</gene>
<evidence type="ECO:0000313" key="3">
    <source>
        <dbReference type="Proteomes" id="UP001596058"/>
    </source>
</evidence>
<dbReference type="Gene3D" id="1.50.10.160">
    <property type="match status" value="1"/>
</dbReference>
<sequence>MSITEAPDITAEADELVTSLMLRPWGQVSPSVYETGRLVSLAPWLTGHLERIDFLIRTQRQDGAWGAPDGYGVVPTLSAIEGILSALTREDLDTDRERLRDAAERGLRVLATWLGNPLELPDMPAIEHIIPSLVAGINHHLEGLPDQAPVSLPGAMTYDSLHLVRSWVKSGMEVPEKLLHALEIAAEEAAGAPGIHPTAIGSVGASPAATAAWLGVRGELEVHEQARGHLEAVVRLFGGPVPVGLPITVFERGWVLSWLLRAGVPIEVPPEMVADLRAAIGPAGTPAGAGLPADADTTSVALYALALLGAPCEPDSLWSFRTGTHFSTWPGEQGVSVSVNAHVLDAFGGYVRRKPAAAPRYEEAITELAAWIRERQSPDGSWTDRWHASPYYATVSCALALDAFGGEASQEAVRTAVEWALETQRPDGSWGRWEGTAEETAYAMQILLLTRGATDPRRVHAADRGHTYLSRTTGSDHPPLWHDKDLYVPQAVARAAVIASSHLIRQTRARAV</sequence>
<feature type="domain" description="Squalene cyclase C-terminal" evidence="1">
    <location>
        <begin position="337"/>
        <end position="473"/>
    </location>
</feature>
<dbReference type="InterPro" id="IPR050148">
    <property type="entry name" value="Terpene_synthase-like"/>
</dbReference>
<organism evidence="2 3">
    <name type="scientific">Nonomuraea insulae</name>
    <dbReference type="NCBI Taxonomy" id="1616787"/>
    <lineage>
        <taxon>Bacteria</taxon>
        <taxon>Bacillati</taxon>
        <taxon>Actinomycetota</taxon>
        <taxon>Actinomycetes</taxon>
        <taxon>Streptosporangiales</taxon>
        <taxon>Streptosporangiaceae</taxon>
        <taxon>Nonomuraea</taxon>
    </lineage>
</organism>
<dbReference type="Proteomes" id="UP001596058">
    <property type="component" value="Unassembled WGS sequence"/>
</dbReference>
<dbReference type="InterPro" id="IPR008930">
    <property type="entry name" value="Terpenoid_cyclase/PrenylTrfase"/>
</dbReference>